<dbReference type="STRING" id="927665.HMPREF1535_03752"/>
<reference evidence="1 2" key="1">
    <citation type="submission" date="2013-04" db="EMBL/GenBank/DDBJ databases">
        <title>The Genome Sequence of Parabacteroides goldsteinii DSM 19448.</title>
        <authorList>
            <consortium name="The Broad Institute Genomics Platform"/>
            <person name="Earl A."/>
            <person name="Ward D."/>
            <person name="Feldgarden M."/>
            <person name="Gevers D."/>
            <person name="Martens E."/>
            <person name="Sakamoto M."/>
            <person name="Benno Y."/>
            <person name="Song Y."/>
            <person name="Liu C."/>
            <person name="Lee J."/>
            <person name="Bolanos M."/>
            <person name="Vaisanen M.L."/>
            <person name="Finegold S.M."/>
            <person name="Walker B."/>
            <person name="Young S."/>
            <person name="Zeng Q."/>
            <person name="Gargeya S."/>
            <person name="Fitzgerald M."/>
            <person name="Haas B."/>
            <person name="Abouelleil A."/>
            <person name="Allen A.W."/>
            <person name="Alvarado L."/>
            <person name="Arachchi H.M."/>
            <person name="Berlin A.M."/>
            <person name="Chapman S.B."/>
            <person name="Gainer-Dewar J."/>
            <person name="Goldberg J."/>
            <person name="Griggs A."/>
            <person name="Gujja S."/>
            <person name="Hansen M."/>
            <person name="Howarth C."/>
            <person name="Imamovic A."/>
            <person name="Ireland A."/>
            <person name="Larimer J."/>
            <person name="McCowan C."/>
            <person name="Murphy C."/>
            <person name="Pearson M."/>
            <person name="Poon T.W."/>
            <person name="Priest M."/>
            <person name="Roberts A."/>
            <person name="Saif S."/>
            <person name="Shea T."/>
            <person name="Sisk P."/>
            <person name="Sykes S."/>
            <person name="Wortman J."/>
            <person name="Nusbaum C."/>
            <person name="Birren B."/>
        </authorList>
    </citation>
    <scope>NUCLEOTIDE SEQUENCE [LARGE SCALE GENOMIC DNA]</scope>
    <source>
        <strain evidence="1 2">DSM 19448</strain>
    </source>
</reference>
<dbReference type="EMBL" id="AQHV01000020">
    <property type="protein sequence ID" value="KKB49126.1"/>
    <property type="molecule type" value="Genomic_DNA"/>
</dbReference>
<evidence type="ECO:0008006" key="3">
    <source>
        <dbReference type="Google" id="ProtNLM"/>
    </source>
</evidence>
<accession>A0A0F5IUA4</accession>
<dbReference type="HOGENOM" id="CLU_175324_1_0_10"/>
<evidence type="ECO:0000313" key="2">
    <source>
        <dbReference type="Proteomes" id="UP000033047"/>
    </source>
</evidence>
<dbReference type="Pfam" id="PF10771">
    <property type="entry name" value="DUF2582"/>
    <property type="match status" value="1"/>
</dbReference>
<comment type="caution">
    <text evidence="1">The sequence shown here is derived from an EMBL/GenBank/DDBJ whole genome shotgun (WGS) entry which is preliminary data.</text>
</comment>
<protein>
    <recommendedName>
        <fullName evidence="3">Winged helix-turn-helix domain-containing protein</fullName>
    </recommendedName>
</protein>
<evidence type="ECO:0000313" key="1">
    <source>
        <dbReference type="EMBL" id="KKB49126.1"/>
    </source>
</evidence>
<dbReference type="PATRIC" id="fig|927665.4.peg.3859"/>
<gene>
    <name evidence="1" type="ORF">HMPREF1535_03752</name>
</gene>
<dbReference type="InterPro" id="IPR019707">
    <property type="entry name" value="DUF2582"/>
</dbReference>
<name>A0A0F5IUA4_9BACT</name>
<dbReference type="AlphaFoldDB" id="A0A0F5IUA4"/>
<dbReference type="Proteomes" id="UP000033047">
    <property type="component" value="Unassembled WGS sequence"/>
</dbReference>
<dbReference type="Gene3D" id="1.10.10.10">
    <property type="entry name" value="Winged helix-like DNA-binding domain superfamily/Winged helix DNA-binding domain"/>
    <property type="match status" value="1"/>
</dbReference>
<dbReference type="GeneID" id="69980284"/>
<proteinExistence type="predicted"/>
<dbReference type="RefSeq" id="WP_007656634.1">
    <property type="nucleotide sequence ID" value="NZ_KQ033913.1"/>
</dbReference>
<dbReference type="InterPro" id="IPR036388">
    <property type="entry name" value="WH-like_DNA-bd_sf"/>
</dbReference>
<organism evidence="1 2">
    <name type="scientific">Parabacteroides goldsteinii DSM 19448 = WAL 12034</name>
    <dbReference type="NCBI Taxonomy" id="927665"/>
    <lineage>
        <taxon>Bacteria</taxon>
        <taxon>Pseudomonadati</taxon>
        <taxon>Bacteroidota</taxon>
        <taxon>Bacteroidia</taxon>
        <taxon>Bacteroidales</taxon>
        <taxon>Tannerellaceae</taxon>
        <taxon>Parabacteroides</taxon>
    </lineage>
</organism>
<sequence length="74" mass="8462">MELEKIGENAGKVWHVLNEGRELTIPELSRRIDLSHEDTTLAIGWLARENKIYIQRKNGQILVSNGIQQGLYFG</sequence>